<dbReference type="SUPFAM" id="SSF56219">
    <property type="entry name" value="DNase I-like"/>
    <property type="match status" value="1"/>
</dbReference>
<organism evidence="1">
    <name type="scientific">Anoplophora glabripennis</name>
    <name type="common">Asian longhorn beetle</name>
    <name type="synonym">Anoplophora nobilis</name>
    <dbReference type="NCBI Taxonomy" id="217634"/>
    <lineage>
        <taxon>Eukaryota</taxon>
        <taxon>Metazoa</taxon>
        <taxon>Ecdysozoa</taxon>
        <taxon>Arthropoda</taxon>
        <taxon>Hexapoda</taxon>
        <taxon>Insecta</taxon>
        <taxon>Pterygota</taxon>
        <taxon>Neoptera</taxon>
        <taxon>Endopterygota</taxon>
        <taxon>Coleoptera</taxon>
        <taxon>Polyphaga</taxon>
        <taxon>Cucujiformia</taxon>
        <taxon>Chrysomeloidea</taxon>
        <taxon>Cerambycidae</taxon>
        <taxon>Lamiinae</taxon>
        <taxon>Lamiini</taxon>
        <taxon>Anoplophora</taxon>
    </lineage>
</organism>
<dbReference type="Gene3D" id="3.60.10.10">
    <property type="entry name" value="Endonuclease/exonuclease/phosphatase"/>
    <property type="match status" value="1"/>
</dbReference>
<dbReference type="InterPro" id="IPR036691">
    <property type="entry name" value="Endo/exonu/phosph_ase_sf"/>
</dbReference>
<dbReference type="AlphaFoldDB" id="V5IB11"/>
<evidence type="ECO:0008006" key="2">
    <source>
        <dbReference type="Google" id="ProtNLM"/>
    </source>
</evidence>
<evidence type="ECO:0000313" key="1">
    <source>
        <dbReference type="EMBL" id="JAB68221.1"/>
    </source>
</evidence>
<reference evidence="1" key="1">
    <citation type="submission" date="2013-07" db="EMBL/GenBank/DDBJ databases">
        <title>Midgut Transcriptome Profiling of Anoplphora glabripennis, a Lignocellulose Degrading, Wood-Boring Cerambycid.</title>
        <authorList>
            <person name="Scully E.D."/>
            <person name="Hoover K."/>
            <person name="Carlson J.E."/>
            <person name="Tien M."/>
            <person name="Geib S.M."/>
        </authorList>
    </citation>
    <scope>NUCLEOTIDE SEQUENCE</scope>
</reference>
<proteinExistence type="predicted"/>
<dbReference type="EMBL" id="GALX01000245">
    <property type="protein sequence ID" value="JAB68221.1"/>
    <property type="molecule type" value="Transcribed_RNA"/>
</dbReference>
<protein>
    <recommendedName>
        <fullName evidence="2">RNA-directed DNA polymerase from mobile element jockey</fullName>
    </recommendedName>
</protein>
<sequence>MVIGNIKLCHVNVRSLLANFVAFVDYFSSTDYDFIAVSETWLNSNISNNVVHLNGYTLIRRDRDGDARGGGVGIYIKNIFKFAVLEVTEDIENVWVLYLI</sequence>
<name>V5IB11_ANOGL</name>
<accession>V5IB11</accession>
<feature type="non-terminal residue" evidence="1">
    <location>
        <position position="100"/>
    </location>
</feature>